<dbReference type="EC" id="2.3.1.-" evidence="11"/>
<dbReference type="InterPro" id="IPR032672">
    <property type="entry name" value="TmcA/NAT10/Kre33"/>
</dbReference>
<dbReference type="InterPro" id="IPR007807">
    <property type="entry name" value="TcmA/NAT10_helicase"/>
</dbReference>
<dbReference type="GO" id="GO:0032040">
    <property type="term" value="C:small-subunit processome"/>
    <property type="evidence" value="ECO:0007669"/>
    <property type="project" value="EnsemblFungi"/>
</dbReference>
<evidence type="ECO:0000256" key="7">
    <source>
        <dbReference type="ARBA" id="ARBA00023242"/>
    </source>
</evidence>
<dbReference type="InterPro" id="IPR013562">
    <property type="entry name" value="TmcA/NAT10_N"/>
</dbReference>
<evidence type="ECO:0000256" key="4">
    <source>
        <dbReference type="ARBA" id="ARBA00022694"/>
    </source>
</evidence>
<feature type="binding site" evidence="11">
    <location>
        <begin position="666"/>
        <end position="672"/>
    </location>
    <ligand>
        <name>acetyl-CoA</name>
        <dbReference type="ChEBI" id="CHEBI:57288"/>
    </ligand>
</feature>
<evidence type="ECO:0000259" key="14">
    <source>
        <dbReference type="Pfam" id="PF08351"/>
    </source>
</evidence>
<proteinExistence type="inferred from homology"/>
<dbReference type="GO" id="GO:0051391">
    <property type="term" value="P:tRNA acetylation"/>
    <property type="evidence" value="ECO:0007669"/>
    <property type="project" value="UniProtKB-UniRule"/>
</dbReference>
<dbReference type="OMA" id="HLHYIMS"/>
<keyword evidence="6 11" id="KW-0067">ATP-binding</keyword>
<dbReference type="Gene3D" id="3.40.50.300">
    <property type="entry name" value="P-loop containing nucleotide triphosphate hydrolases"/>
    <property type="match status" value="1"/>
</dbReference>
<dbReference type="Gene3D" id="3.40.50.11040">
    <property type="match status" value="1"/>
</dbReference>
<evidence type="ECO:0000256" key="8">
    <source>
        <dbReference type="ARBA" id="ARBA00023315"/>
    </source>
</evidence>
<comment type="subunit">
    <text evidence="11">Interacts with TAN1.</text>
</comment>
<keyword evidence="4 11" id="KW-0819">tRNA processing</keyword>
<dbReference type="InterPro" id="IPR000182">
    <property type="entry name" value="GNAT_dom"/>
</dbReference>
<feature type="region of interest" description="Disordered" evidence="12">
    <location>
        <begin position="455"/>
        <end position="475"/>
    </location>
</feature>
<dbReference type="AlphaFoldDB" id="A0A138ZZW4"/>
<keyword evidence="2 11" id="KW-0698">rRNA processing</keyword>
<protein>
    <recommendedName>
        <fullName evidence="10 11">RNA cytidine acetyltransferase</fullName>
        <ecNumber evidence="11">2.3.1.-</ecNumber>
    </recommendedName>
    <alternativeName>
        <fullName evidence="11">18S rRNA cytosine acetyltransferase</fullName>
    </alternativeName>
</protein>
<reference evidence="17 18" key="1">
    <citation type="journal article" date="2015" name="Genome Biol. Evol.">
        <title>Phylogenomic analyses indicate that early fungi evolved digesting cell walls of algal ancestors of land plants.</title>
        <authorList>
            <person name="Chang Y."/>
            <person name="Wang S."/>
            <person name="Sekimoto S."/>
            <person name="Aerts A.L."/>
            <person name="Choi C."/>
            <person name="Clum A."/>
            <person name="LaButti K.M."/>
            <person name="Lindquist E.A."/>
            <person name="Yee Ngan C."/>
            <person name="Ohm R.A."/>
            <person name="Salamov A.A."/>
            <person name="Grigoriev I.V."/>
            <person name="Spatafora J.W."/>
            <person name="Berbee M.L."/>
        </authorList>
    </citation>
    <scope>NUCLEOTIDE SEQUENCE [LARGE SCALE GENOMIC DNA]</scope>
    <source>
        <strain evidence="17 18">JEL478</strain>
    </source>
</reference>
<accession>A0A138ZZW4</accession>
<feature type="region of interest" description="Disordered" evidence="12">
    <location>
        <begin position="988"/>
        <end position="1055"/>
    </location>
</feature>
<evidence type="ECO:0000313" key="17">
    <source>
        <dbReference type="EMBL" id="KXS10044.1"/>
    </source>
</evidence>
<dbReference type="OrthoDB" id="10067491at2759"/>
<evidence type="ECO:0000259" key="16">
    <source>
        <dbReference type="Pfam" id="PF13725"/>
    </source>
</evidence>
<dbReference type="EMBL" id="KQ965839">
    <property type="protein sequence ID" value="KXS10044.1"/>
    <property type="molecule type" value="Genomic_DNA"/>
</dbReference>
<dbReference type="Pfam" id="PF13718">
    <property type="entry name" value="GNAT_acetyltr_2"/>
    <property type="match status" value="1"/>
</dbReference>
<feature type="domain" description="TmcA/NAT10 N-terminal" evidence="14">
    <location>
        <begin position="34"/>
        <end position="223"/>
    </location>
</feature>
<dbReference type="GO" id="GO:0000049">
    <property type="term" value="F:tRNA binding"/>
    <property type="evidence" value="ECO:0007669"/>
    <property type="project" value="EnsemblFungi"/>
</dbReference>
<dbReference type="GO" id="GO:0030515">
    <property type="term" value="F:snoRNA binding"/>
    <property type="evidence" value="ECO:0007669"/>
    <property type="project" value="EnsemblFungi"/>
</dbReference>
<evidence type="ECO:0000256" key="3">
    <source>
        <dbReference type="ARBA" id="ARBA00022679"/>
    </source>
</evidence>
<sequence length="1171" mass="128581">MAPREPEPAASRDEGGPSGAHTPRRKKLDSRIVGSINSAVAGNHRNLFIIVGDHARDQVPNLHFILSKARVASRPSVLWCYKKELGFSSHRKKRMKIIKKQIQRGTRDADEDDPFELFVASTEIRYCYYKETDKILGQTFGMCVLQDFESLTPNLLARTVETVSGGGLVILMLNSLSSLKKLYALSMDAHARYRTEARQDVVGRFNERFLLSLADCQGCLVVDDELNVLNVTSARDLTSSATLPNPADTKDDPELVSLKESLKDVRPVGPIVGLAKTLDQGKAVLTFVDSIAEKSLGGVVALTAARGRGKSAAMGMALAAAVSYGYANIFLTSPSPTNLPTLFRHLLLSLDALEYQEHLDYTIHQSTDPASKGVVVRLDIHRGHRQTVQYIHPQDAHLLAQAELVVVDEAAGIPVNLVRSMVGDWVTWMSSTVNGYEGTGRSLSLKLVKELREASSGGNSSSTLKSSQSAPSATLSKRSLREITLSTPIRYASSDPVESWLNKLLCLDCCDPYATGAASVSPQPSPRPLSYPDPSACDLYIVSRDSLFSYHPAAEQFLRKMVAVYVAGHYKNSPNDLMLMGDAPGHVVAVLTAPQVGSGVPEPIVVVQMCLEGSISRATVLRSLSRGHRPDGDLVPWVVSQQFGDDGFAQLSGARIVRIATSSEYVGMGYGGRCMEEVVRWIESGEDGDEGSSFVEEGNVRKIDDTAFENDSRHLLLKPRDAAKLPALLRKAKENPPRARLDWIAVSYGLTTELHRFWKRHGFRPVYLRQTANDVTGEHTCIVIREMLYDDREGQGWIEGFTRDFAGRFVELLSYPNFRHFTAVTCLSILEAAIPKHDPELLVAKRTTITPIQRRMDLYRSFSPHDLARLEQYGNNMADHHVIVDLVPKIATLYFLGGFSYHVPGAQGDDGDGGVRLSPVQSSVLCGMGLQRKAVEEIESEIKLPVSQILALFTKVVRKVVVWCRALEKSEVAMEIDEERKFKNNTAAKAEHLSVSETNPDGIDEGSATSSGSDDEDQSDREDGVQSQVKVGKKRPLPTDEDGEEAWDPTPGELDDELEEAGKEAVQQWKEKQREMISSMDLGKYAIATADGDKFEVPVNFNPSTSKSGIVSLPSKTSNKERTAKHSGQAAALAEKHRGEKGAQTLNQVQILRKLKGKLERGSKGGKLGKR</sequence>
<dbReference type="GO" id="GO:1990883">
    <property type="term" value="F:18S rRNA cytidine N-acetyltransferase activity"/>
    <property type="evidence" value="ECO:0007669"/>
    <property type="project" value="EnsemblFungi"/>
</dbReference>
<dbReference type="HAMAP" id="MF_03211">
    <property type="entry name" value="RNA_acetyltr_Nat10"/>
    <property type="match status" value="1"/>
</dbReference>
<dbReference type="STRING" id="1344416.A0A138ZZW4"/>
<feature type="binding site" evidence="11">
    <location>
        <position position="490"/>
    </location>
    <ligand>
        <name>ATP</name>
        <dbReference type="ChEBI" id="CHEBI:30616"/>
    </ligand>
</feature>
<dbReference type="InterPro" id="IPR033688">
    <property type="entry name" value="NAT10"/>
</dbReference>
<feature type="domain" description="N-acetyltransferase" evidence="15">
    <location>
        <begin position="560"/>
        <end position="787"/>
    </location>
</feature>
<dbReference type="InterPro" id="IPR027992">
    <property type="entry name" value="tRNA_bind_dom"/>
</dbReference>
<keyword evidence="7 11" id="KW-0539">Nucleus</keyword>
<dbReference type="FunFam" id="3.40.50.300:FF:002218">
    <property type="entry name" value="tRNA(Met) cytidine acetyltransferase TmcA"/>
    <property type="match status" value="1"/>
</dbReference>
<dbReference type="Proteomes" id="UP000070544">
    <property type="component" value="Unassembled WGS sequence"/>
</dbReference>
<evidence type="ECO:0000256" key="5">
    <source>
        <dbReference type="ARBA" id="ARBA00022741"/>
    </source>
</evidence>
<gene>
    <name evidence="11" type="primary">NAT10</name>
    <name evidence="17" type="ORF">M427DRAFT_74676</name>
</gene>
<dbReference type="Pfam" id="PF13725">
    <property type="entry name" value="tRNA_bind_2"/>
    <property type="match status" value="2"/>
</dbReference>
<feature type="binding site" evidence="11">
    <location>
        <position position="760"/>
    </location>
    <ligand>
        <name>acetyl-CoA</name>
        <dbReference type="ChEBI" id="CHEBI:57288"/>
    </ligand>
</feature>
<dbReference type="GO" id="GO:0016556">
    <property type="term" value="P:mRNA modification"/>
    <property type="evidence" value="ECO:0007669"/>
    <property type="project" value="EnsemblFungi"/>
</dbReference>
<comment type="subcellular location">
    <subcellularLocation>
        <location evidence="1 11">Nucleus</location>
        <location evidence="1 11">Nucleolus</location>
    </subcellularLocation>
</comment>
<feature type="compositionally biased region" description="Basic and acidic residues" evidence="12">
    <location>
        <begin position="1"/>
        <end position="15"/>
    </location>
</feature>
<dbReference type="InterPro" id="IPR027417">
    <property type="entry name" value="P-loop_NTPase"/>
</dbReference>
<evidence type="ECO:0000256" key="2">
    <source>
        <dbReference type="ARBA" id="ARBA00022552"/>
    </source>
</evidence>
<dbReference type="Gene3D" id="3.40.630.30">
    <property type="match status" value="1"/>
</dbReference>
<feature type="binding site" evidence="11">
    <location>
        <begin position="307"/>
        <end position="316"/>
    </location>
    <ligand>
        <name>ATP</name>
        <dbReference type="ChEBI" id="CHEBI:30616"/>
    </ligand>
</feature>
<keyword evidence="5 11" id="KW-0547">Nucleotide-binding</keyword>
<evidence type="ECO:0000259" key="13">
    <source>
        <dbReference type="Pfam" id="PF05127"/>
    </source>
</evidence>
<dbReference type="PANTHER" id="PTHR10925:SF5">
    <property type="entry name" value="RNA CYTIDINE ACETYLTRANSFERASE"/>
    <property type="match status" value="1"/>
</dbReference>
<feature type="domain" description="Possible tRNA binding" evidence="16">
    <location>
        <begin position="797"/>
        <end position="997"/>
    </location>
</feature>
<name>A0A138ZZW4_GONPJ</name>
<feature type="region of interest" description="Disordered" evidence="12">
    <location>
        <begin position="1102"/>
        <end position="1148"/>
    </location>
</feature>
<comment type="catalytic activity">
    <reaction evidence="9 11">
        <text>a cytidine in 18S rRNA + acetyl-CoA + ATP + H2O = an N(4)-acetylcytidine in 18S rRNA + ADP + phosphate + CoA + H(+)</text>
        <dbReference type="Rhea" id="RHEA:51424"/>
        <dbReference type="Rhea" id="RHEA-COMP:13575"/>
        <dbReference type="Rhea" id="RHEA-COMP:13576"/>
        <dbReference type="ChEBI" id="CHEBI:15377"/>
        <dbReference type="ChEBI" id="CHEBI:15378"/>
        <dbReference type="ChEBI" id="CHEBI:30616"/>
        <dbReference type="ChEBI" id="CHEBI:43474"/>
        <dbReference type="ChEBI" id="CHEBI:57287"/>
        <dbReference type="ChEBI" id="CHEBI:57288"/>
        <dbReference type="ChEBI" id="CHEBI:74900"/>
        <dbReference type="ChEBI" id="CHEBI:82748"/>
        <dbReference type="ChEBI" id="CHEBI:456216"/>
    </reaction>
</comment>
<dbReference type="GO" id="GO:0030688">
    <property type="term" value="C:preribosome, small subunit precursor"/>
    <property type="evidence" value="ECO:0007669"/>
    <property type="project" value="EnsemblFungi"/>
</dbReference>
<dbReference type="GO" id="GO:0005524">
    <property type="term" value="F:ATP binding"/>
    <property type="evidence" value="ECO:0007669"/>
    <property type="project" value="UniProtKB-UniRule"/>
</dbReference>
<evidence type="ECO:0000313" key="18">
    <source>
        <dbReference type="Proteomes" id="UP000070544"/>
    </source>
</evidence>
<dbReference type="Pfam" id="PF08351">
    <property type="entry name" value="TmcA_N"/>
    <property type="match status" value="1"/>
</dbReference>
<feature type="domain" description="TcmA/NAT10 helicase" evidence="13">
    <location>
        <begin position="302"/>
        <end position="508"/>
    </location>
</feature>
<evidence type="ECO:0000256" key="1">
    <source>
        <dbReference type="ARBA" id="ARBA00004604"/>
    </source>
</evidence>
<comment type="catalytic activity">
    <reaction evidence="11">
        <text>a cytidine in tRNA + acetyl-CoA + ATP + H2O = an N(4)-acetylcytidine in tRNA + ADP + phosphate + CoA + H(+)</text>
        <dbReference type="Rhea" id="RHEA:53876"/>
        <dbReference type="Rhea" id="RHEA-COMP:13670"/>
        <dbReference type="Rhea" id="RHEA-COMP:13671"/>
        <dbReference type="ChEBI" id="CHEBI:15377"/>
        <dbReference type="ChEBI" id="CHEBI:15378"/>
        <dbReference type="ChEBI" id="CHEBI:30616"/>
        <dbReference type="ChEBI" id="CHEBI:43474"/>
        <dbReference type="ChEBI" id="CHEBI:57287"/>
        <dbReference type="ChEBI" id="CHEBI:57288"/>
        <dbReference type="ChEBI" id="CHEBI:74900"/>
        <dbReference type="ChEBI" id="CHEBI:82748"/>
        <dbReference type="ChEBI" id="CHEBI:456216"/>
    </reaction>
</comment>
<evidence type="ECO:0000256" key="11">
    <source>
        <dbReference type="HAMAP-Rule" id="MF_03211"/>
    </source>
</evidence>
<organism evidence="17 18">
    <name type="scientific">Gonapodya prolifera (strain JEL478)</name>
    <name type="common">Monoblepharis prolifera</name>
    <dbReference type="NCBI Taxonomy" id="1344416"/>
    <lineage>
        <taxon>Eukaryota</taxon>
        <taxon>Fungi</taxon>
        <taxon>Fungi incertae sedis</taxon>
        <taxon>Chytridiomycota</taxon>
        <taxon>Chytridiomycota incertae sedis</taxon>
        <taxon>Monoblepharidomycetes</taxon>
        <taxon>Monoblepharidales</taxon>
        <taxon>Gonapodyaceae</taxon>
        <taxon>Gonapodya</taxon>
    </lineage>
</organism>
<feature type="region of interest" description="Disordered" evidence="12">
    <location>
        <begin position="1"/>
        <end position="29"/>
    </location>
</feature>
<keyword evidence="18" id="KW-1185">Reference proteome</keyword>
<evidence type="ECO:0000256" key="6">
    <source>
        <dbReference type="ARBA" id="ARBA00022840"/>
    </source>
</evidence>
<feature type="binding site" evidence="11">
    <location>
        <begin position="659"/>
        <end position="661"/>
    </location>
    <ligand>
        <name>acetyl-CoA</name>
        <dbReference type="ChEBI" id="CHEBI:57288"/>
    </ligand>
</feature>
<comment type="similarity">
    <text evidence="11">Belongs to the RNA cytidine acetyltransferase family. NAT10 subfamily.</text>
</comment>
<keyword evidence="8 11" id="KW-0012">Acyltransferase</keyword>
<dbReference type="GO" id="GO:0051392">
    <property type="term" value="F:tRNA cytidine N4-acetyltransferase activity"/>
    <property type="evidence" value="ECO:0007669"/>
    <property type="project" value="RHEA"/>
</dbReference>
<feature type="domain" description="Possible tRNA binding" evidence="16">
    <location>
        <begin position="1038"/>
        <end position="1092"/>
    </location>
</feature>
<dbReference type="PANTHER" id="PTHR10925">
    <property type="entry name" value="N-ACETYLTRANSFERASE 10"/>
    <property type="match status" value="1"/>
</dbReference>
<dbReference type="GO" id="GO:1904812">
    <property type="term" value="P:rRNA acetylation involved in maturation of SSU-rRNA"/>
    <property type="evidence" value="ECO:0007669"/>
    <property type="project" value="EnsemblFungi"/>
</dbReference>
<evidence type="ECO:0000256" key="10">
    <source>
        <dbReference type="ARBA" id="ARBA00068357"/>
    </source>
</evidence>
<evidence type="ECO:0000256" key="12">
    <source>
        <dbReference type="SAM" id="MobiDB-lite"/>
    </source>
</evidence>
<feature type="compositionally biased region" description="Polar residues" evidence="12">
    <location>
        <begin position="1102"/>
        <end position="1117"/>
    </location>
</feature>
<evidence type="ECO:0000256" key="9">
    <source>
        <dbReference type="ARBA" id="ARBA00052133"/>
    </source>
</evidence>
<comment type="function">
    <text evidence="11">RNA cytidine acetyltransferase with specificity toward both 18S rRNA and tRNAs. Catalyzes the formation of N(4)-acetylcytidine (ac4C) in 18S rRNA. Required for early nucleolar cleavages of precursor rRNA at sites A0, A1 and A2 during 18S rRNA synthesis. Catalyzes the formation of ac4C in serine and leucine tRNAs. Requires the tRNA-binding adapter protein TAN1 for full tRNA acetyltransferase activity but not for 18S rRNA acetylation.</text>
</comment>
<dbReference type="GO" id="GO:0030686">
    <property type="term" value="C:90S preribosome"/>
    <property type="evidence" value="ECO:0007669"/>
    <property type="project" value="TreeGrafter"/>
</dbReference>
<dbReference type="FunFam" id="3.40.50.11040:FF:000002">
    <property type="entry name" value="RNA cytidine acetyltransferase"/>
    <property type="match status" value="1"/>
</dbReference>
<evidence type="ECO:0000259" key="15">
    <source>
        <dbReference type="Pfam" id="PF13718"/>
    </source>
</evidence>
<feature type="compositionally biased region" description="Low complexity" evidence="12">
    <location>
        <begin position="455"/>
        <end position="472"/>
    </location>
</feature>
<feature type="compositionally biased region" description="Acidic residues" evidence="12">
    <location>
        <begin position="1039"/>
        <end position="1055"/>
    </location>
</feature>
<keyword evidence="3 11" id="KW-0808">Transferase</keyword>
<dbReference type="Pfam" id="PF05127">
    <property type="entry name" value="NAT10_TcmA_helicase"/>
    <property type="match status" value="1"/>
</dbReference>